<evidence type="ECO:0000313" key="2">
    <source>
        <dbReference type="Proteomes" id="UP000198211"/>
    </source>
</evidence>
<accession>A0A225V7C7</accession>
<comment type="caution">
    <text evidence="1">The sequence shown here is derived from an EMBL/GenBank/DDBJ whole genome shotgun (WGS) entry which is preliminary data.</text>
</comment>
<proteinExistence type="predicted"/>
<dbReference type="Proteomes" id="UP000198211">
    <property type="component" value="Unassembled WGS sequence"/>
</dbReference>
<sequence length="105" mass="11814">FPDIHTRLDGLTRIGTNAVMAKTITTITITEKALLAAFPHLVDGSRNGDGRRKQILDKLLDQHIVMRGAVRFDWDKTHHHVVKLNTQMDMLPPILQLVGSLEILL</sequence>
<organism evidence="1 2">
    <name type="scientific">Phytophthora megakarya</name>
    <dbReference type="NCBI Taxonomy" id="4795"/>
    <lineage>
        <taxon>Eukaryota</taxon>
        <taxon>Sar</taxon>
        <taxon>Stramenopiles</taxon>
        <taxon>Oomycota</taxon>
        <taxon>Peronosporomycetes</taxon>
        <taxon>Peronosporales</taxon>
        <taxon>Peronosporaceae</taxon>
        <taxon>Phytophthora</taxon>
    </lineage>
</organism>
<name>A0A225V7C7_9STRA</name>
<gene>
    <name evidence="1" type="ORF">PHMEG_00026889</name>
</gene>
<dbReference type="AlphaFoldDB" id="A0A225V7C7"/>
<reference evidence="2" key="1">
    <citation type="submission" date="2017-03" db="EMBL/GenBank/DDBJ databases">
        <title>Phytopthora megakarya and P. palmivora, two closely related causual agents of cacao black pod achieved similar genome size and gene model numbers by different mechanisms.</title>
        <authorList>
            <person name="Ali S."/>
            <person name="Shao J."/>
            <person name="Larry D.J."/>
            <person name="Kronmiller B."/>
            <person name="Shen D."/>
            <person name="Strem M.D."/>
            <person name="Melnick R.L."/>
            <person name="Guiltinan M.J."/>
            <person name="Tyler B.M."/>
            <person name="Meinhardt L.W."/>
            <person name="Bailey B.A."/>
        </authorList>
    </citation>
    <scope>NUCLEOTIDE SEQUENCE [LARGE SCALE GENOMIC DNA]</scope>
    <source>
        <strain evidence="2">zdho120</strain>
    </source>
</reference>
<evidence type="ECO:0000313" key="1">
    <source>
        <dbReference type="EMBL" id="OWZ01676.1"/>
    </source>
</evidence>
<keyword evidence="2" id="KW-1185">Reference proteome</keyword>
<dbReference type="EMBL" id="NBNE01006672">
    <property type="protein sequence ID" value="OWZ01676.1"/>
    <property type="molecule type" value="Genomic_DNA"/>
</dbReference>
<protein>
    <submittedName>
        <fullName evidence="1">Uncharacterized protein</fullName>
    </submittedName>
</protein>
<feature type="non-terminal residue" evidence="1">
    <location>
        <position position="1"/>
    </location>
</feature>